<keyword evidence="1" id="KW-1133">Transmembrane helix</keyword>
<accession>A0A4Q9LDC3</accession>
<dbReference type="VEuPathDB" id="MicrosporidiaDB:CWI36_0541p0030"/>
<feature type="transmembrane region" description="Helical" evidence="1">
    <location>
        <begin position="154"/>
        <end position="172"/>
    </location>
</feature>
<keyword evidence="1" id="KW-0472">Membrane</keyword>
<feature type="transmembrane region" description="Helical" evidence="1">
    <location>
        <begin position="209"/>
        <end position="228"/>
    </location>
</feature>
<gene>
    <name evidence="3" type="ORF">CWI36_0506p0020</name>
    <name evidence="2" type="ORF">CWI36_0541p0030</name>
</gene>
<feature type="transmembrane region" description="Helical" evidence="1">
    <location>
        <begin position="129"/>
        <end position="147"/>
    </location>
</feature>
<proteinExistence type="predicted"/>
<feature type="transmembrane region" description="Helical" evidence="1">
    <location>
        <begin position="178"/>
        <end position="197"/>
    </location>
</feature>
<evidence type="ECO:0000256" key="1">
    <source>
        <dbReference type="SAM" id="Phobius"/>
    </source>
</evidence>
<dbReference type="VEuPathDB" id="MicrosporidiaDB:CWI39_0120p0020"/>
<feature type="transmembrane region" description="Helical" evidence="1">
    <location>
        <begin position="106"/>
        <end position="123"/>
    </location>
</feature>
<dbReference type="Proteomes" id="UP000291404">
    <property type="component" value="Unassembled WGS sequence"/>
</dbReference>
<keyword evidence="4" id="KW-1185">Reference proteome</keyword>
<feature type="transmembrane region" description="Helical" evidence="1">
    <location>
        <begin position="234"/>
        <end position="258"/>
    </location>
</feature>
<protein>
    <submittedName>
        <fullName evidence="2">Uncharacterized protein</fullName>
    </submittedName>
</protein>
<evidence type="ECO:0000313" key="3">
    <source>
        <dbReference type="EMBL" id="TBU06147.1"/>
    </source>
</evidence>
<keyword evidence="1" id="KW-0812">Transmembrane</keyword>
<sequence length="287" mass="32363">MIDLILRTKFKEPIIEKNSIFKEKKIDNQIMKELETILILFMLNSGMINASDSDLRSQIGLPLPLFVERYPTIFDINCIMFVLFNILFFVVALLPQDKLEKFQKSLVAGIGAFYTVYHLSGFLPLIKIFSRLGSLAAAVVVAVASYMNKDLCNLGLSIPSGYIAGYMTIAIIRSFGFFGFLFLFAIYTGIFFLLGKFREKEHYGACRGLILTYCFLVITSLLTPLSIFRSVHGLLWAGVFIIDIIGLLILISMPPAIFMYTVFKSKVLEVVLGKKDNKPQQKENSEA</sequence>
<dbReference type="EMBL" id="PITI01000506">
    <property type="protein sequence ID" value="TBU06147.1"/>
    <property type="molecule type" value="Genomic_DNA"/>
</dbReference>
<organism evidence="2 4">
    <name type="scientific">Hamiltosporidium magnivora</name>
    <dbReference type="NCBI Taxonomy" id="148818"/>
    <lineage>
        <taxon>Eukaryota</taxon>
        <taxon>Fungi</taxon>
        <taxon>Fungi incertae sedis</taxon>
        <taxon>Microsporidia</taxon>
        <taxon>Dubosqiidae</taxon>
        <taxon>Hamiltosporidium</taxon>
    </lineage>
</organism>
<dbReference type="EMBL" id="PITI01000541">
    <property type="protein sequence ID" value="TBU05973.1"/>
    <property type="molecule type" value="Genomic_DNA"/>
</dbReference>
<name>A0A4Q9LDC3_9MICR</name>
<dbReference type="AlphaFoldDB" id="A0A4Q9LDC3"/>
<dbReference type="VEuPathDB" id="MicrosporidiaDB:CWI36_0506p0020"/>
<evidence type="ECO:0000313" key="4">
    <source>
        <dbReference type="Proteomes" id="UP000291404"/>
    </source>
</evidence>
<feature type="transmembrane region" description="Helical" evidence="1">
    <location>
        <begin position="70"/>
        <end position="94"/>
    </location>
</feature>
<comment type="caution">
    <text evidence="2">The sequence shown here is derived from an EMBL/GenBank/DDBJ whole genome shotgun (WGS) entry which is preliminary data.</text>
</comment>
<evidence type="ECO:0000313" key="2">
    <source>
        <dbReference type="EMBL" id="TBU05973.1"/>
    </source>
</evidence>
<reference evidence="2 4" key="1">
    <citation type="submission" date="2017-12" db="EMBL/GenBank/DDBJ databases">
        <authorList>
            <person name="Pombert J.-F."/>
            <person name="Haag K.L."/>
            <person name="Ebert D."/>
        </authorList>
    </citation>
    <scope>NUCLEOTIDE SEQUENCE [LARGE SCALE GENOMIC DNA]</scope>
    <source>
        <strain evidence="2">BE-OM-2</strain>
    </source>
</reference>